<feature type="compositionally biased region" description="Low complexity" evidence="7">
    <location>
        <begin position="545"/>
        <end position="560"/>
    </location>
</feature>
<feature type="compositionally biased region" description="Polar residues" evidence="7">
    <location>
        <begin position="1406"/>
        <end position="1420"/>
    </location>
</feature>
<comment type="caution">
    <text evidence="8">The sequence shown here is derived from an EMBL/GenBank/DDBJ whole genome shotgun (WGS) entry which is preliminary data.</text>
</comment>
<comment type="subcellular location">
    <subcellularLocation>
        <location evidence="1">Cytoplasm</location>
    </subcellularLocation>
</comment>
<keyword evidence="5 6" id="KW-0175">Coiled coil</keyword>
<accession>A0A9P5KSQ6</accession>
<feature type="compositionally biased region" description="Basic and acidic residues" evidence="7">
    <location>
        <begin position="535"/>
        <end position="544"/>
    </location>
</feature>
<evidence type="ECO:0000256" key="7">
    <source>
        <dbReference type="SAM" id="MobiDB-lite"/>
    </source>
</evidence>
<protein>
    <submittedName>
        <fullName evidence="8">Uncharacterized protein</fullName>
    </submittedName>
</protein>
<dbReference type="PANTHER" id="PTHR46647:SF1">
    <property type="entry name" value="RAB9 EFFECTOR PROTEIN WITH KELCH MOTIFS"/>
    <property type="match status" value="1"/>
</dbReference>
<feature type="compositionally biased region" description="Basic residues" evidence="7">
    <location>
        <begin position="1"/>
        <end position="10"/>
    </location>
</feature>
<feature type="coiled-coil region" evidence="6">
    <location>
        <begin position="771"/>
        <end position="798"/>
    </location>
</feature>
<feature type="region of interest" description="Disordered" evidence="7">
    <location>
        <begin position="632"/>
        <end position="689"/>
    </location>
</feature>
<organism evidence="8 9">
    <name type="scientific">Geotrichum candidum</name>
    <name type="common">Oospora lactis</name>
    <name type="synonym">Dipodascus geotrichum</name>
    <dbReference type="NCBI Taxonomy" id="1173061"/>
    <lineage>
        <taxon>Eukaryota</taxon>
        <taxon>Fungi</taxon>
        <taxon>Dikarya</taxon>
        <taxon>Ascomycota</taxon>
        <taxon>Saccharomycotina</taxon>
        <taxon>Dipodascomycetes</taxon>
        <taxon>Dipodascales</taxon>
        <taxon>Dipodascaceae</taxon>
        <taxon>Geotrichum</taxon>
    </lineage>
</organism>
<proteinExistence type="predicted"/>
<dbReference type="GO" id="GO:0005737">
    <property type="term" value="C:cytoplasm"/>
    <property type="evidence" value="ECO:0007669"/>
    <property type="project" value="UniProtKB-SubCell"/>
</dbReference>
<evidence type="ECO:0000256" key="5">
    <source>
        <dbReference type="ARBA" id="ARBA00023054"/>
    </source>
</evidence>
<feature type="region of interest" description="Disordered" evidence="7">
    <location>
        <begin position="1299"/>
        <end position="1333"/>
    </location>
</feature>
<feature type="compositionally biased region" description="Polar residues" evidence="7">
    <location>
        <begin position="889"/>
        <end position="906"/>
    </location>
</feature>
<feature type="compositionally biased region" description="Low complexity" evidence="7">
    <location>
        <begin position="32"/>
        <end position="59"/>
    </location>
</feature>
<feature type="region of interest" description="Disordered" evidence="7">
    <location>
        <begin position="528"/>
        <end position="561"/>
    </location>
</feature>
<keyword evidence="2" id="KW-0880">Kelch repeat</keyword>
<feature type="region of interest" description="Disordered" evidence="7">
    <location>
        <begin position="889"/>
        <end position="910"/>
    </location>
</feature>
<gene>
    <name evidence="8" type="ORF">DV451_003240</name>
</gene>
<feature type="compositionally biased region" description="Pro residues" evidence="7">
    <location>
        <begin position="180"/>
        <end position="202"/>
    </location>
</feature>
<feature type="region of interest" description="Disordered" evidence="7">
    <location>
        <begin position="1400"/>
        <end position="1424"/>
    </location>
</feature>
<dbReference type="PANTHER" id="PTHR46647">
    <property type="entry name" value="RAB9 EFFECTOR PROTEIN WITH KELCH MOTIFS"/>
    <property type="match status" value="1"/>
</dbReference>
<dbReference type="InterPro" id="IPR015915">
    <property type="entry name" value="Kelch-typ_b-propeller"/>
</dbReference>
<feature type="region of interest" description="Disordered" evidence="7">
    <location>
        <begin position="1"/>
        <end position="232"/>
    </location>
</feature>
<dbReference type="SUPFAM" id="SSF117281">
    <property type="entry name" value="Kelch motif"/>
    <property type="match status" value="1"/>
</dbReference>
<feature type="compositionally biased region" description="Acidic residues" evidence="7">
    <location>
        <begin position="1109"/>
        <end position="1129"/>
    </location>
</feature>
<evidence type="ECO:0000256" key="1">
    <source>
        <dbReference type="ARBA" id="ARBA00004496"/>
    </source>
</evidence>
<sequence>MAILKWKNKKDTRNSVQGPSSQKSADQLPNLASASPNTTASSSSNTVTTSPTSPSSSSKKNSHDKGQRQSLIPVSVHNSTAADHTQKLQSKISASGLTSQFSPPNGQQKQQQNPAQIHSGMRSPSGTSTASSVYTNGISSPPPTGPGSNQIQSMIPPPQQQLQQLQQPRFSNTPSGLPQQQPPPLQQQHQPPPPQQQQPQPPQQQQQQQQRRLPFTQHSNPNMPQYPWSERTISNASPFPRYGHAANYIAAREGEVFVMGGLKGSNVFGDFLTLGNAFIVFGGDTKIEETDILDDNLYLLNTSSLKWTVAPPTGPRPSGRYGHTISTIGSILYVFGGQLDDYFFDDLICYDLNTLQSENSHWTFITPTSRSPPPRTNHTIVTYQDKLYLFGGTDGKLWYSDTWVYDPLTNSWSSLECTGFVPAPCEGHSATIIGDIMYVFGGRSAGGKDLGTLSALKISARKWFSFQNMGPAPSPRSGHSMTAFGGHKILIMGGESPELDPENPNAYVNEEESNNVVYVLDTSRISYPPSANDPLSEKSIEDRSVQQSQQVQQQQQMQQQKIPISYTKDTMQNVMGMSSPSGSPTAAIAGAAGAAGLVGAAAASSAASSAASTDAGANASAGADAGANAGVDADSGVDATTDNETRPLSLAANETKSSAPDDHNTEKGLKSRIESIDSEMTPGFGYERVNVGDVNESTEVNSVVDKADDIKEPLSESTIDGQTENTIAASSPGATSGSTFDSENIVVRKNSNRSVNDDDSKKLAVISNGSVENLNQALEQLKASNSWYESELSAAREKGYIPSTRPPVDVLQLRRVSQRITQDTDGSLSERAILLEALSDLKSELQGVQENVKNQAEQASAKIAEAEADRDDALETIKLLEAQLKAAQNGSTPSLSIGPQNGSTPSLAAGAPLASRSISTRSISAANTEEENSAIVELDKVKSDNMNLEQQLRTFSDKSILAQHEATRYKTQFEELQARHTLLEDTTNDQVTSLAALTAALAAAQATSSGYLGSLDGKETEFLALQEEIKNLKAELAATQHELLVSNNRLEEHKSLLTKATEQSNSSSAALSSGVEQIVALWTASAVFNKAKKRLRREKATREIGAESGEADAEEALSDEEADQEEEDTEVVQLRQQVKDITGLYETHQKAASEANHGLSDALQEIHTLKQELLASQTTQAKLEQELESSRTDFETQKKDLESYQVQLNDNKKSLDVFAEEAKQRSNENEGVVESLKKELEELHERHTYLENEYETTMQYVRNSDKALSKTREELSKYKDNTTRLQSEIDDLRLRLQDQEENEDNASVSSSNNGGSGVRSRTDHRVGTPPAKYNSRQIELQLRDLRAQIIILQEERDELRANTLEIKKKLITHTEDLKDSQAMIEQLEQENSQLIKRLNDAEAQGEPSQSTNNYGGSSNNHLDRTIDDISSELDQIRTNRERVSGILNS</sequence>
<evidence type="ECO:0000313" key="8">
    <source>
        <dbReference type="EMBL" id="KAF5098802.1"/>
    </source>
</evidence>
<dbReference type="InterPro" id="IPR052124">
    <property type="entry name" value="Rab9_kelch_effector"/>
</dbReference>
<dbReference type="Proteomes" id="UP000750522">
    <property type="component" value="Unassembled WGS sequence"/>
</dbReference>
<evidence type="ECO:0000256" key="3">
    <source>
        <dbReference type="ARBA" id="ARBA00022490"/>
    </source>
</evidence>
<feature type="compositionally biased region" description="Low complexity" evidence="7">
    <location>
        <begin position="100"/>
        <end position="116"/>
    </location>
</feature>
<feature type="compositionally biased region" description="Polar residues" evidence="7">
    <location>
        <begin position="14"/>
        <end position="27"/>
    </location>
</feature>
<dbReference type="FunFam" id="2.120.10.80:FF:000049">
    <property type="entry name" value="Cell polarity protein (Tea1)"/>
    <property type="match status" value="1"/>
</dbReference>
<dbReference type="SMART" id="SM00612">
    <property type="entry name" value="Kelch"/>
    <property type="match status" value="3"/>
</dbReference>
<feature type="compositionally biased region" description="Polar residues" evidence="7">
    <location>
        <begin position="68"/>
        <end position="99"/>
    </location>
</feature>
<evidence type="ECO:0000256" key="4">
    <source>
        <dbReference type="ARBA" id="ARBA00022737"/>
    </source>
</evidence>
<feature type="coiled-coil region" evidence="6">
    <location>
        <begin position="1015"/>
        <end position="1049"/>
    </location>
</feature>
<feature type="compositionally biased region" description="Polar residues" evidence="7">
    <location>
        <begin position="122"/>
        <end position="136"/>
    </location>
</feature>
<dbReference type="InterPro" id="IPR006652">
    <property type="entry name" value="Kelch_1"/>
</dbReference>
<feature type="compositionally biased region" description="Basic and acidic residues" evidence="7">
    <location>
        <begin position="659"/>
        <end position="675"/>
    </location>
</feature>
<reference evidence="8" key="2">
    <citation type="submission" date="2020-01" db="EMBL/GenBank/DDBJ databases">
        <authorList>
            <person name="Perkins V."/>
            <person name="Lessard M.-H."/>
            <person name="Dugat-Bony E."/>
            <person name="Frenette M."/>
            <person name="Labrie S."/>
        </authorList>
    </citation>
    <scope>NUCLEOTIDE SEQUENCE</scope>
    <source>
        <strain evidence="8">LMA-70</strain>
    </source>
</reference>
<keyword evidence="3" id="KW-0963">Cytoplasm</keyword>
<evidence type="ECO:0000313" key="9">
    <source>
        <dbReference type="Proteomes" id="UP000750522"/>
    </source>
</evidence>
<keyword evidence="4" id="KW-0677">Repeat</keyword>
<reference evidence="8" key="1">
    <citation type="journal article" date="2020" name="Front. Microbiol.">
        <title>Phenotypic and Genetic Characterization of the Cheese Ripening Yeast Geotrichum candidum.</title>
        <authorList>
            <person name="Perkins V."/>
            <person name="Vignola S."/>
            <person name="Lessard M.H."/>
            <person name="Plante P.L."/>
            <person name="Corbeil J."/>
            <person name="Dugat-Bony E."/>
            <person name="Frenette M."/>
            <person name="Labrie S."/>
        </authorList>
    </citation>
    <scope>NUCLEOTIDE SEQUENCE</scope>
    <source>
        <strain evidence="8">LMA-70</strain>
    </source>
</reference>
<feature type="region of interest" description="Disordered" evidence="7">
    <location>
        <begin position="1098"/>
        <end position="1129"/>
    </location>
</feature>
<evidence type="ECO:0000256" key="2">
    <source>
        <dbReference type="ARBA" id="ARBA00022441"/>
    </source>
</evidence>
<name>A0A9P5KSQ6_GEOCN</name>
<evidence type="ECO:0000256" key="6">
    <source>
        <dbReference type="SAM" id="Coils"/>
    </source>
</evidence>
<dbReference type="Pfam" id="PF24681">
    <property type="entry name" value="Kelch_KLHDC2_KLHL20_DRC7"/>
    <property type="match status" value="1"/>
</dbReference>
<dbReference type="Gene3D" id="2.120.10.80">
    <property type="entry name" value="Kelch-type beta propeller"/>
    <property type="match status" value="2"/>
</dbReference>
<dbReference type="EMBL" id="QQZK01000068">
    <property type="protein sequence ID" value="KAF5098802.1"/>
    <property type="molecule type" value="Genomic_DNA"/>
</dbReference>